<dbReference type="SMART" id="SM00368">
    <property type="entry name" value="LRR_RI"/>
    <property type="match status" value="10"/>
</dbReference>
<dbReference type="InterPro" id="IPR052394">
    <property type="entry name" value="LRR-containing"/>
</dbReference>
<evidence type="ECO:0000256" key="2">
    <source>
        <dbReference type="SAM" id="MobiDB-lite"/>
    </source>
</evidence>
<dbReference type="Proteomes" id="UP000001542">
    <property type="component" value="Unassembled WGS sequence"/>
</dbReference>
<accession>A2F5A9</accession>
<feature type="compositionally biased region" description="Basic and acidic residues" evidence="2">
    <location>
        <begin position="690"/>
        <end position="705"/>
    </location>
</feature>
<feature type="region of interest" description="Disordered" evidence="2">
    <location>
        <begin position="642"/>
        <end position="729"/>
    </location>
</feature>
<proteinExistence type="predicted"/>
<organism evidence="3 4">
    <name type="scientific">Trichomonas vaginalis (strain ATCC PRA-98 / G3)</name>
    <dbReference type="NCBI Taxonomy" id="412133"/>
    <lineage>
        <taxon>Eukaryota</taxon>
        <taxon>Metamonada</taxon>
        <taxon>Parabasalia</taxon>
        <taxon>Trichomonadida</taxon>
        <taxon>Trichomonadidae</taxon>
        <taxon>Trichomonas</taxon>
    </lineage>
</organism>
<name>A2F5A9_TRIV3</name>
<dbReference type="VEuPathDB" id="TrichDB:TVAG_159540"/>
<dbReference type="VEuPathDB" id="TrichDB:TVAGG3_0159900"/>
<protein>
    <submittedName>
        <fullName evidence="3">Leucine Rich Repeat family protein</fullName>
    </submittedName>
</protein>
<dbReference type="eggNOG" id="KOG4308">
    <property type="taxonomic scope" value="Eukaryota"/>
</dbReference>
<dbReference type="SMR" id="A2F5A9"/>
<dbReference type="OrthoDB" id="120976at2759"/>
<dbReference type="RefSeq" id="XP_001312864.1">
    <property type="nucleotide sequence ID" value="XM_001312863.1"/>
</dbReference>
<reference evidence="3" key="1">
    <citation type="submission" date="2006-10" db="EMBL/GenBank/DDBJ databases">
        <authorList>
            <person name="Amadeo P."/>
            <person name="Zhao Q."/>
            <person name="Wortman J."/>
            <person name="Fraser-Liggett C."/>
            <person name="Carlton J."/>
        </authorList>
    </citation>
    <scope>NUCLEOTIDE SEQUENCE</scope>
    <source>
        <strain evidence="3">G3</strain>
    </source>
</reference>
<dbReference type="KEGG" id="tva:4757754"/>
<dbReference type="AlphaFoldDB" id="A2F5A9"/>
<dbReference type="SUPFAM" id="SSF52047">
    <property type="entry name" value="RNI-like"/>
    <property type="match status" value="1"/>
</dbReference>
<dbReference type="InParanoid" id="A2F5A9"/>
<dbReference type="EMBL" id="DS113620">
    <property type="protein sequence ID" value="EAX99934.1"/>
    <property type="molecule type" value="Genomic_DNA"/>
</dbReference>
<dbReference type="PANTHER" id="PTHR24114:SF2">
    <property type="entry name" value="F-BOX DOMAIN-CONTAINING PROTEIN-RELATED"/>
    <property type="match status" value="1"/>
</dbReference>
<keyword evidence="4" id="KW-1185">Reference proteome</keyword>
<dbReference type="Gene3D" id="3.80.10.10">
    <property type="entry name" value="Ribonuclease Inhibitor"/>
    <property type="match status" value="3"/>
</dbReference>
<dbReference type="InterPro" id="IPR001611">
    <property type="entry name" value="Leu-rich_rpt"/>
</dbReference>
<evidence type="ECO:0000256" key="1">
    <source>
        <dbReference type="SAM" id="Coils"/>
    </source>
</evidence>
<dbReference type="OMA" id="CEINDSG"/>
<reference evidence="3" key="2">
    <citation type="journal article" date="2007" name="Science">
        <title>Draft genome sequence of the sexually transmitted pathogen Trichomonas vaginalis.</title>
        <authorList>
            <person name="Carlton J.M."/>
            <person name="Hirt R.P."/>
            <person name="Silva J.C."/>
            <person name="Delcher A.L."/>
            <person name="Schatz M."/>
            <person name="Zhao Q."/>
            <person name="Wortman J.R."/>
            <person name="Bidwell S.L."/>
            <person name="Alsmark U.C.M."/>
            <person name="Besteiro S."/>
            <person name="Sicheritz-Ponten T."/>
            <person name="Noel C.J."/>
            <person name="Dacks J.B."/>
            <person name="Foster P.G."/>
            <person name="Simillion C."/>
            <person name="Van de Peer Y."/>
            <person name="Miranda-Saavedra D."/>
            <person name="Barton G.J."/>
            <person name="Westrop G.D."/>
            <person name="Mueller S."/>
            <person name="Dessi D."/>
            <person name="Fiori P.L."/>
            <person name="Ren Q."/>
            <person name="Paulsen I."/>
            <person name="Zhang H."/>
            <person name="Bastida-Corcuera F.D."/>
            <person name="Simoes-Barbosa A."/>
            <person name="Brown M.T."/>
            <person name="Hayes R.D."/>
            <person name="Mukherjee M."/>
            <person name="Okumura C.Y."/>
            <person name="Schneider R."/>
            <person name="Smith A.J."/>
            <person name="Vanacova S."/>
            <person name="Villalvazo M."/>
            <person name="Haas B.J."/>
            <person name="Pertea M."/>
            <person name="Feldblyum T.V."/>
            <person name="Utterback T.R."/>
            <person name="Shu C.L."/>
            <person name="Osoegawa K."/>
            <person name="de Jong P.J."/>
            <person name="Hrdy I."/>
            <person name="Horvathova L."/>
            <person name="Zubacova Z."/>
            <person name="Dolezal P."/>
            <person name="Malik S.B."/>
            <person name="Logsdon J.M. Jr."/>
            <person name="Henze K."/>
            <person name="Gupta A."/>
            <person name="Wang C.C."/>
            <person name="Dunne R.L."/>
            <person name="Upcroft J.A."/>
            <person name="Upcroft P."/>
            <person name="White O."/>
            <person name="Salzberg S.L."/>
            <person name="Tang P."/>
            <person name="Chiu C.-H."/>
            <person name="Lee Y.-S."/>
            <person name="Embley T.M."/>
            <person name="Coombs G.H."/>
            <person name="Mottram J.C."/>
            <person name="Tachezy J."/>
            <person name="Fraser-Liggett C.M."/>
            <person name="Johnson P.J."/>
        </authorList>
    </citation>
    <scope>NUCLEOTIDE SEQUENCE [LARGE SCALE GENOMIC DNA]</scope>
    <source>
        <strain evidence="3">G3</strain>
    </source>
</reference>
<dbReference type="STRING" id="5722.A2F5A9"/>
<keyword evidence="1" id="KW-0175">Coiled coil</keyword>
<evidence type="ECO:0000313" key="3">
    <source>
        <dbReference type="EMBL" id="EAX99934.1"/>
    </source>
</evidence>
<sequence>MIMTIVRQRVFFSVRKLSMQSVINLPRLVLDEDDLRYIFEEKCKDFGLKFTEKLFQRFVNNQSKKTFKKIFEMESCSLGPLAACAVADTVYKYNNIKVVCISGNNIGDKGAAAFSTLLQSTSRIISVDISSNSIGDLGCSLIFKALKENKSVIQLKIGSSSGVARNTLGVKSIQQMAEMFSENKVLSEIDLSMTEITADTIQAISKGLKENKTIQVINLQNNNMQTKGASYLLRALVNSQIRELNFSNNHIGDVASKEFANFFQTNKSLNTLNISGNSFTAKFTGAIAEALGANTSIRELNLSKNNIGGQGIAALGPVFTTNETLHHLNVSFCKIDAAGFETFAINLKQNKTLQCLNLGHNPLRDAGATKLADIIKVHPSLRDIDLELCEINDSGSDNLFKALTQSKIVDTVSIKNNLIKNGIPIQTCVNENTHILNLNIEFNDIDFKLFTEIQRQVKSNMKAWQDGHKTRIEGELESLQECEANLHLTRNSIADERKEIAQLEETLSAAEASLVEAQESKKTNIANLEQQFKDICDKCTEQLDRLREEHGNAQHDVDMMTQTRDSLAMNLESEISNFKQYNKTFAKTNQTIDEMGTSTVDELRNLDLEIKDKRQRYKDAISILTDAYESVKAQQAAQAAIQEAQANAGNEEQKPVQPPASAKSTKAGAKKGAAGKGKKGGKGGKGKKGKKEEPVANENENKEQNNTEAADANPPAEGESKPAEETKTE</sequence>
<gene>
    <name evidence="3" type="ORF">TVAG_159540</name>
</gene>
<dbReference type="PANTHER" id="PTHR24114">
    <property type="entry name" value="LEUCINE RICH REPEAT FAMILY PROTEIN"/>
    <property type="match status" value="1"/>
</dbReference>
<feature type="coiled-coil region" evidence="1">
    <location>
        <begin position="479"/>
        <end position="563"/>
    </location>
</feature>
<feature type="compositionally biased region" description="Basic and acidic residues" evidence="2">
    <location>
        <begin position="718"/>
        <end position="729"/>
    </location>
</feature>
<dbReference type="InterPro" id="IPR032675">
    <property type="entry name" value="LRR_dom_sf"/>
</dbReference>
<evidence type="ECO:0000313" key="4">
    <source>
        <dbReference type="Proteomes" id="UP000001542"/>
    </source>
</evidence>
<dbReference type="Pfam" id="PF13516">
    <property type="entry name" value="LRR_6"/>
    <property type="match status" value="6"/>
</dbReference>
<feature type="compositionally biased region" description="Basic residues" evidence="2">
    <location>
        <begin position="676"/>
        <end position="689"/>
    </location>
</feature>